<dbReference type="AlphaFoldDB" id="A0A1I5UJ38"/>
<dbReference type="InterPro" id="IPR035439">
    <property type="entry name" value="UPF0145_dom_sf"/>
</dbReference>
<evidence type="ECO:0000256" key="1">
    <source>
        <dbReference type="ARBA" id="ARBA00010751"/>
    </source>
</evidence>
<dbReference type="Gene3D" id="3.30.110.70">
    <property type="entry name" value="Hypothetical protein apc22750. Chain B"/>
    <property type="match status" value="1"/>
</dbReference>
<dbReference type="STRING" id="1884432.SAMN05518683_11397"/>
<name>A0A1I5UJ38_9BACI</name>
<protein>
    <recommendedName>
        <fullName evidence="2">UPF0145 protein SAMN05518683_11397</fullName>
    </recommendedName>
</protein>
<evidence type="ECO:0000313" key="3">
    <source>
        <dbReference type="EMBL" id="SFP95303.1"/>
    </source>
</evidence>
<dbReference type="Proteomes" id="UP000198892">
    <property type="component" value="Unassembled WGS sequence"/>
</dbReference>
<accession>A0A1I5UJ38</accession>
<dbReference type="HAMAP" id="MF_00338">
    <property type="entry name" value="UPF0145"/>
    <property type="match status" value="1"/>
</dbReference>
<organism evidence="3 4">
    <name type="scientific">Salibacterium halotolerans</name>
    <dbReference type="NCBI Taxonomy" id="1884432"/>
    <lineage>
        <taxon>Bacteria</taxon>
        <taxon>Bacillati</taxon>
        <taxon>Bacillota</taxon>
        <taxon>Bacilli</taxon>
        <taxon>Bacillales</taxon>
        <taxon>Bacillaceae</taxon>
    </lineage>
</organism>
<dbReference type="PANTHER" id="PTHR34068:SF2">
    <property type="entry name" value="UPF0145 PROTEIN SCO3412"/>
    <property type="match status" value="1"/>
</dbReference>
<dbReference type="OrthoDB" id="9796448at2"/>
<dbReference type="Pfam" id="PF01906">
    <property type="entry name" value="YbjQ_1"/>
    <property type="match status" value="1"/>
</dbReference>
<sequence length="107" mass="11898">MIIVSTEYVPGYEVVEAMGVVKGNTVRAKHIGKDILGNFRSMVGGKMKEYEEMFLEARDNAEREMVDRAREKNADAVIGIRYSSSSIMSGTSEVMVFGTAVKLQKKE</sequence>
<reference evidence="4" key="1">
    <citation type="submission" date="2016-10" db="EMBL/GenBank/DDBJ databases">
        <authorList>
            <person name="Varghese N."/>
            <person name="Submissions S."/>
        </authorList>
    </citation>
    <scope>NUCLEOTIDE SEQUENCE [LARGE SCALE GENOMIC DNA]</scope>
    <source>
        <strain evidence="4">S7</strain>
    </source>
</reference>
<evidence type="ECO:0000313" key="4">
    <source>
        <dbReference type="Proteomes" id="UP000198892"/>
    </source>
</evidence>
<comment type="similarity">
    <text evidence="1 2">Belongs to the UPF0145 family.</text>
</comment>
<dbReference type="SUPFAM" id="SSF117782">
    <property type="entry name" value="YbjQ-like"/>
    <property type="match status" value="1"/>
</dbReference>
<evidence type="ECO:0000256" key="2">
    <source>
        <dbReference type="HAMAP-Rule" id="MF_00338"/>
    </source>
</evidence>
<dbReference type="InterPro" id="IPR002765">
    <property type="entry name" value="UPF0145_YbjQ-like"/>
</dbReference>
<dbReference type="RefSeq" id="WP_093337837.1">
    <property type="nucleotide sequence ID" value="NZ_FOXD01000013.1"/>
</dbReference>
<dbReference type="PANTHER" id="PTHR34068">
    <property type="entry name" value="UPF0145 PROTEIN YBJQ"/>
    <property type="match status" value="1"/>
</dbReference>
<proteinExistence type="inferred from homology"/>
<keyword evidence="4" id="KW-1185">Reference proteome</keyword>
<gene>
    <name evidence="3" type="ORF">SAMN05518683_11397</name>
</gene>
<dbReference type="EMBL" id="FOXD01000013">
    <property type="protein sequence ID" value="SFP95303.1"/>
    <property type="molecule type" value="Genomic_DNA"/>
</dbReference>